<comment type="caution">
    <text evidence="2">The sequence shown here is derived from an EMBL/GenBank/DDBJ whole genome shotgun (WGS) entry which is preliminary data.</text>
</comment>
<dbReference type="RefSeq" id="WP_114436305.1">
    <property type="nucleotide sequence ID" value="NZ_QPIZ01000002.1"/>
</dbReference>
<dbReference type="EMBL" id="QPIZ01000002">
    <property type="protein sequence ID" value="RCW39045.1"/>
    <property type="molecule type" value="Genomic_DNA"/>
</dbReference>
<sequence length="170" mass="19631">MHFLTIIILLAFTATLAFFTLRKVFPALVRRKATILLDVILFPDGSSQKQEIINKFHQITNHRFNTDELLDYYYKIKGIRTLGGNCRWSFTLKKYLFTPTKIKLTYFEQCRFYDTFLHQHKKTHRLNHVMADPAGSPNSSAITSPRSTNPLSQANNEAQPTPPIIKKDTA</sequence>
<protein>
    <submittedName>
        <fullName evidence="2">Uncharacterized protein</fullName>
    </submittedName>
</protein>
<feature type="compositionally biased region" description="Polar residues" evidence="1">
    <location>
        <begin position="136"/>
        <end position="159"/>
    </location>
</feature>
<evidence type="ECO:0000313" key="2">
    <source>
        <dbReference type="EMBL" id="RCW39045.1"/>
    </source>
</evidence>
<dbReference type="Proteomes" id="UP000252733">
    <property type="component" value="Unassembled WGS sequence"/>
</dbReference>
<accession>A0A368VFN7</accession>
<dbReference type="AlphaFoldDB" id="A0A368VFN7"/>
<proteinExistence type="predicted"/>
<feature type="region of interest" description="Disordered" evidence="1">
    <location>
        <begin position="129"/>
        <end position="170"/>
    </location>
</feature>
<keyword evidence="3" id="KW-1185">Reference proteome</keyword>
<evidence type="ECO:0000313" key="3">
    <source>
        <dbReference type="Proteomes" id="UP000252733"/>
    </source>
</evidence>
<name>A0A368VFN7_9BACT</name>
<reference evidence="2 3" key="1">
    <citation type="submission" date="2018-07" db="EMBL/GenBank/DDBJ databases">
        <title>Freshwater and sediment microbial communities from various areas in North America, analyzing microbe dynamics in response to fracking.</title>
        <authorList>
            <person name="Lamendella R."/>
        </authorList>
    </citation>
    <scope>NUCLEOTIDE SEQUENCE [LARGE SCALE GENOMIC DNA]</scope>
    <source>
        <strain evidence="2 3">160A</strain>
    </source>
</reference>
<gene>
    <name evidence="2" type="ORF">DFO77_102200</name>
</gene>
<organism evidence="2 3">
    <name type="scientific">Marinilabilia salmonicolor</name>
    <dbReference type="NCBI Taxonomy" id="989"/>
    <lineage>
        <taxon>Bacteria</taxon>
        <taxon>Pseudomonadati</taxon>
        <taxon>Bacteroidota</taxon>
        <taxon>Bacteroidia</taxon>
        <taxon>Marinilabiliales</taxon>
        <taxon>Marinilabiliaceae</taxon>
        <taxon>Marinilabilia</taxon>
    </lineage>
</organism>
<evidence type="ECO:0000256" key="1">
    <source>
        <dbReference type="SAM" id="MobiDB-lite"/>
    </source>
</evidence>